<gene>
    <name evidence="1" type="ORF">Hyperionvirus1_131</name>
</gene>
<accession>A0A3G5A6A2</accession>
<dbReference type="EMBL" id="MK072383">
    <property type="protein sequence ID" value="AYV82552.1"/>
    <property type="molecule type" value="Genomic_DNA"/>
</dbReference>
<proteinExistence type="predicted"/>
<reference evidence="1" key="1">
    <citation type="submission" date="2018-10" db="EMBL/GenBank/DDBJ databases">
        <title>Hidden diversity of soil giant viruses.</title>
        <authorList>
            <person name="Schulz F."/>
            <person name="Alteio L."/>
            <person name="Goudeau D."/>
            <person name="Ryan E.M."/>
            <person name="Malmstrom R.R."/>
            <person name="Blanchard J."/>
            <person name="Woyke T."/>
        </authorList>
    </citation>
    <scope>NUCLEOTIDE SEQUENCE</scope>
    <source>
        <strain evidence="1">HYV1</strain>
    </source>
</reference>
<sequence length="52" mass="5768">MIDPIIAIVLSYLETLEYLKGVYEISLDHGNGIRDRGLECLRGNANITLAYG</sequence>
<name>A0A3G5A6A2_9VIRU</name>
<protein>
    <submittedName>
        <fullName evidence="1">Uncharacterized protein</fullName>
    </submittedName>
</protein>
<organism evidence="1">
    <name type="scientific">Hyperionvirus sp</name>
    <dbReference type="NCBI Taxonomy" id="2487770"/>
    <lineage>
        <taxon>Viruses</taxon>
        <taxon>Varidnaviria</taxon>
        <taxon>Bamfordvirae</taxon>
        <taxon>Nucleocytoviricota</taxon>
        <taxon>Megaviricetes</taxon>
        <taxon>Imitervirales</taxon>
        <taxon>Mimiviridae</taxon>
        <taxon>Klosneuvirinae</taxon>
    </lineage>
</organism>
<evidence type="ECO:0000313" key="1">
    <source>
        <dbReference type="EMBL" id="AYV82552.1"/>
    </source>
</evidence>